<dbReference type="AlphaFoldDB" id="A0AAQ3Q6N3"/>
<protein>
    <recommendedName>
        <fullName evidence="4">Zinc finger PMZ-type domain-containing protein</fullName>
    </recommendedName>
</protein>
<organism evidence="2 3">
    <name type="scientific">Canna indica</name>
    <name type="common">Indian-shot</name>
    <dbReference type="NCBI Taxonomy" id="4628"/>
    <lineage>
        <taxon>Eukaryota</taxon>
        <taxon>Viridiplantae</taxon>
        <taxon>Streptophyta</taxon>
        <taxon>Embryophyta</taxon>
        <taxon>Tracheophyta</taxon>
        <taxon>Spermatophyta</taxon>
        <taxon>Magnoliopsida</taxon>
        <taxon>Liliopsida</taxon>
        <taxon>Zingiberales</taxon>
        <taxon>Cannaceae</taxon>
        <taxon>Canna</taxon>
    </lineage>
</organism>
<keyword evidence="3" id="KW-1185">Reference proteome</keyword>
<proteinExistence type="predicted"/>
<accession>A0AAQ3Q6N3</accession>
<evidence type="ECO:0000313" key="2">
    <source>
        <dbReference type="EMBL" id="WOK98455.1"/>
    </source>
</evidence>
<dbReference type="Proteomes" id="UP001327560">
    <property type="component" value="Chromosome 2"/>
</dbReference>
<evidence type="ECO:0008006" key="4">
    <source>
        <dbReference type="Google" id="ProtNLM"/>
    </source>
</evidence>
<feature type="compositionally biased region" description="Low complexity" evidence="1">
    <location>
        <begin position="234"/>
        <end position="245"/>
    </location>
</feature>
<feature type="region of interest" description="Disordered" evidence="1">
    <location>
        <begin position="127"/>
        <end position="165"/>
    </location>
</feature>
<dbReference type="EMBL" id="CP136891">
    <property type="protein sequence ID" value="WOK98455.1"/>
    <property type="molecule type" value="Genomic_DNA"/>
</dbReference>
<feature type="region of interest" description="Disordered" evidence="1">
    <location>
        <begin position="186"/>
        <end position="245"/>
    </location>
</feature>
<feature type="compositionally biased region" description="Low complexity" evidence="1">
    <location>
        <begin position="186"/>
        <end position="195"/>
    </location>
</feature>
<sequence length="245" mass="27471">MNELQAISSRAHEDFISVGVNKLCQAYISTSCKCDDVSNNISETSNGYILTARSKPIIDMLEDIRRMLMARISWDLSGIPCYHAISCIFWLKEEPENYVDNYFKIETYLKTYEVLLQPLTGKDTWPQVEGPHILPPPVKKMPGRPKKKRRRDMHEEDESSTRLTRRGITITCHPCNVDGHNIRSCSLRGQSSSSRTHTEGQDDPASMRPTNIGTPSTSSVRRGRTTSGKGGRTTSGRGDTTSTMS</sequence>
<name>A0AAQ3Q6N3_9LILI</name>
<gene>
    <name evidence="2" type="ORF">Cni_G07167</name>
</gene>
<reference evidence="2 3" key="1">
    <citation type="submission" date="2023-10" db="EMBL/GenBank/DDBJ databases">
        <title>Chromosome-scale genome assembly provides insights into flower coloration mechanisms of Canna indica.</title>
        <authorList>
            <person name="Li C."/>
        </authorList>
    </citation>
    <scope>NUCLEOTIDE SEQUENCE [LARGE SCALE GENOMIC DNA]</scope>
    <source>
        <tissue evidence="2">Flower</tissue>
    </source>
</reference>
<dbReference type="PANTHER" id="PTHR31973:SF187">
    <property type="entry name" value="MUTATOR TRANSPOSASE MUDRA PROTEIN"/>
    <property type="match status" value="1"/>
</dbReference>
<dbReference type="PANTHER" id="PTHR31973">
    <property type="entry name" value="POLYPROTEIN, PUTATIVE-RELATED"/>
    <property type="match status" value="1"/>
</dbReference>
<evidence type="ECO:0000313" key="3">
    <source>
        <dbReference type="Proteomes" id="UP001327560"/>
    </source>
</evidence>
<evidence type="ECO:0000256" key="1">
    <source>
        <dbReference type="SAM" id="MobiDB-lite"/>
    </source>
</evidence>
<feature type="compositionally biased region" description="Basic residues" evidence="1">
    <location>
        <begin position="141"/>
        <end position="151"/>
    </location>
</feature>